<accession>A0AAU9WFL7</accession>
<dbReference type="Proteomes" id="UP001159428">
    <property type="component" value="Unassembled WGS sequence"/>
</dbReference>
<evidence type="ECO:0000313" key="1">
    <source>
        <dbReference type="EMBL" id="CAH3115680.1"/>
    </source>
</evidence>
<comment type="caution">
    <text evidence="1">The sequence shown here is derived from an EMBL/GenBank/DDBJ whole genome shotgun (WGS) entry which is preliminary data.</text>
</comment>
<dbReference type="AlphaFoldDB" id="A0AAU9WFL7"/>
<sequence length="90" mass="10403">MPTQSEVAQIRKSSVLGQYKKQVEFYRNMSEKMVKEKLEETFPYLPNKSYACKVFTSRPAGCISTSRIWDGKTIKRNTQGNSALYILEDE</sequence>
<reference evidence="1 2" key="1">
    <citation type="submission" date="2022-05" db="EMBL/GenBank/DDBJ databases">
        <authorList>
            <consortium name="Genoscope - CEA"/>
            <person name="William W."/>
        </authorList>
    </citation>
    <scope>NUCLEOTIDE SEQUENCE [LARGE SCALE GENOMIC DNA]</scope>
</reference>
<feature type="non-terminal residue" evidence="1">
    <location>
        <position position="90"/>
    </location>
</feature>
<name>A0AAU9WFL7_9CNID</name>
<proteinExistence type="predicted"/>
<evidence type="ECO:0000313" key="2">
    <source>
        <dbReference type="Proteomes" id="UP001159428"/>
    </source>
</evidence>
<gene>
    <name evidence="1" type="ORF">PMEA_00006467</name>
</gene>
<dbReference type="EMBL" id="CALNXJ010000015">
    <property type="protein sequence ID" value="CAH3115680.1"/>
    <property type="molecule type" value="Genomic_DNA"/>
</dbReference>
<organism evidence="1 2">
    <name type="scientific">Pocillopora meandrina</name>
    <dbReference type="NCBI Taxonomy" id="46732"/>
    <lineage>
        <taxon>Eukaryota</taxon>
        <taxon>Metazoa</taxon>
        <taxon>Cnidaria</taxon>
        <taxon>Anthozoa</taxon>
        <taxon>Hexacorallia</taxon>
        <taxon>Scleractinia</taxon>
        <taxon>Astrocoeniina</taxon>
        <taxon>Pocilloporidae</taxon>
        <taxon>Pocillopora</taxon>
    </lineage>
</organism>
<keyword evidence="2" id="KW-1185">Reference proteome</keyword>
<protein>
    <submittedName>
        <fullName evidence="1">Uncharacterized protein</fullName>
    </submittedName>
</protein>